<dbReference type="Proteomes" id="UP000254939">
    <property type="component" value="Unassembled WGS sequence"/>
</dbReference>
<sequence length="180" mass="19675">MSDAAETLLSVRDLSVAFHQGGETSLAVDRVSFDIRKGEVVALVGESGSGKSVSANSILRLLPYPSASHPSGEILFKGKDLLKASDKALREVRGNDITMIFQEPMTSLNPLHTIEKQIAEILELHQGVTGQAARKRILELLNQVGIREPEKRLKAYPHELSGGQRQRVMIAMALANRPEL</sequence>
<keyword evidence="6 9" id="KW-0067">ATP-binding</keyword>
<comment type="similarity">
    <text evidence="2">Belongs to the ABC transporter superfamily.</text>
</comment>
<evidence type="ECO:0000256" key="3">
    <source>
        <dbReference type="ARBA" id="ARBA00022448"/>
    </source>
</evidence>
<dbReference type="SUPFAM" id="SSF52540">
    <property type="entry name" value="P-loop containing nucleoside triphosphate hydrolases"/>
    <property type="match status" value="1"/>
</dbReference>
<evidence type="ECO:0000256" key="6">
    <source>
        <dbReference type="ARBA" id="ARBA00022840"/>
    </source>
</evidence>
<comment type="subcellular location">
    <subcellularLocation>
        <location evidence="1">Cell inner membrane</location>
        <topology evidence="1">Peripheral membrane protein</topology>
    </subcellularLocation>
</comment>
<evidence type="ECO:0000256" key="1">
    <source>
        <dbReference type="ARBA" id="ARBA00004417"/>
    </source>
</evidence>
<dbReference type="OrthoDB" id="9815712at2"/>
<feature type="domain" description="AAA+ ATPase" evidence="8">
    <location>
        <begin position="37"/>
        <end position="150"/>
    </location>
</feature>
<evidence type="ECO:0000256" key="7">
    <source>
        <dbReference type="ARBA" id="ARBA00023136"/>
    </source>
</evidence>
<keyword evidence="7" id="KW-0472">Membrane</keyword>
<dbReference type="PANTHER" id="PTHR43297:SF2">
    <property type="entry name" value="DIPEPTIDE TRANSPORT ATP-BINDING PROTEIN DPPD"/>
    <property type="match status" value="1"/>
</dbReference>
<dbReference type="AlphaFoldDB" id="A0A370KWD5"/>
<comment type="caution">
    <text evidence="9">The sequence shown here is derived from an EMBL/GenBank/DDBJ whole genome shotgun (WGS) entry which is preliminary data.</text>
</comment>
<protein>
    <submittedName>
        <fullName evidence="9">Microcin ABC transporter ATP-binding protein</fullName>
    </submittedName>
</protein>
<dbReference type="EMBL" id="NAAC01000002">
    <property type="protein sequence ID" value="RDJ16203.1"/>
    <property type="molecule type" value="Genomic_DNA"/>
</dbReference>
<dbReference type="CDD" id="cd03257">
    <property type="entry name" value="ABC_NikE_OppD_transporters"/>
    <property type="match status" value="1"/>
</dbReference>
<accession>A0A370KWD5</accession>
<dbReference type="Gene3D" id="3.40.50.300">
    <property type="entry name" value="P-loop containing nucleotide triphosphate hydrolases"/>
    <property type="match status" value="1"/>
</dbReference>
<dbReference type="GO" id="GO:0005524">
    <property type="term" value="F:ATP binding"/>
    <property type="evidence" value="ECO:0007669"/>
    <property type="project" value="UniProtKB-KW"/>
</dbReference>
<dbReference type="GO" id="GO:0005886">
    <property type="term" value="C:plasma membrane"/>
    <property type="evidence" value="ECO:0007669"/>
    <property type="project" value="UniProtKB-SubCell"/>
</dbReference>
<keyword evidence="5" id="KW-0547">Nucleotide-binding</keyword>
<feature type="non-terminal residue" evidence="9">
    <location>
        <position position="180"/>
    </location>
</feature>
<dbReference type="InterPro" id="IPR050388">
    <property type="entry name" value="ABC_Ni/Peptide_Import"/>
</dbReference>
<dbReference type="InterPro" id="IPR027417">
    <property type="entry name" value="P-loop_NTPase"/>
</dbReference>
<organism evidence="9 10">
    <name type="scientific">Rhizobium grahamii</name>
    <dbReference type="NCBI Taxonomy" id="1120045"/>
    <lineage>
        <taxon>Bacteria</taxon>
        <taxon>Pseudomonadati</taxon>
        <taxon>Pseudomonadota</taxon>
        <taxon>Alphaproteobacteria</taxon>
        <taxon>Hyphomicrobiales</taxon>
        <taxon>Rhizobiaceae</taxon>
        <taxon>Rhizobium/Agrobacterium group</taxon>
        <taxon>Rhizobium</taxon>
    </lineage>
</organism>
<name>A0A370KWD5_9HYPH</name>
<evidence type="ECO:0000256" key="5">
    <source>
        <dbReference type="ARBA" id="ARBA00022741"/>
    </source>
</evidence>
<gene>
    <name evidence="9" type="ORF">B5K06_01250</name>
</gene>
<evidence type="ECO:0000256" key="2">
    <source>
        <dbReference type="ARBA" id="ARBA00005417"/>
    </source>
</evidence>
<reference evidence="9 10" key="1">
    <citation type="submission" date="2017-03" db="EMBL/GenBank/DDBJ databases">
        <title>Genome analysis of Rhizobial strains effectives or ineffectives for nitrogen fixation isolated from bean seeds.</title>
        <authorList>
            <person name="Peralta H."/>
            <person name="Aguilar-Vera A."/>
            <person name="Mora Y."/>
            <person name="Vargas-Lagunas C."/>
            <person name="Girard L."/>
            <person name="Mora J."/>
        </authorList>
    </citation>
    <scope>NUCLEOTIDE SEQUENCE [LARGE SCALE GENOMIC DNA]</scope>
    <source>
        <strain evidence="9 10">CCGM3</strain>
    </source>
</reference>
<evidence type="ECO:0000313" key="10">
    <source>
        <dbReference type="Proteomes" id="UP000254939"/>
    </source>
</evidence>
<dbReference type="InterPro" id="IPR003439">
    <property type="entry name" value="ABC_transporter-like_ATP-bd"/>
</dbReference>
<dbReference type="Pfam" id="PF00005">
    <property type="entry name" value="ABC_tran"/>
    <property type="match status" value="1"/>
</dbReference>
<dbReference type="SMART" id="SM00382">
    <property type="entry name" value="AAA"/>
    <property type="match status" value="1"/>
</dbReference>
<keyword evidence="3" id="KW-0813">Transport</keyword>
<keyword evidence="4" id="KW-1003">Cell membrane</keyword>
<evidence type="ECO:0000256" key="4">
    <source>
        <dbReference type="ARBA" id="ARBA00022475"/>
    </source>
</evidence>
<proteinExistence type="inferred from homology"/>
<dbReference type="PANTHER" id="PTHR43297">
    <property type="entry name" value="OLIGOPEPTIDE TRANSPORT ATP-BINDING PROTEIN APPD"/>
    <property type="match status" value="1"/>
</dbReference>
<evidence type="ECO:0000259" key="8">
    <source>
        <dbReference type="SMART" id="SM00382"/>
    </source>
</evidence>
<dbReference type="GO" id="GO:0016887">
    <property type="term" value="F:ATP hydrolysis activity"/>
    <property type="evidence" value="ECO:0007669"/>
    <property type="project" value="InterPro"/>
</dbReference>
<evidence type="ECO:0000313" key="9">
    <source>
        <dbReference type="EMBL" id="RDJ16203.1"/>
    </source>
</evidence>
<dbReference type="InterPro" id="IPR003593">
    <property type="entry name" value="AAA+_ATPase"/>
</dbReference>